<dbReference type="Proteomes" id="UP001482620">
    <property type="component" value="Unassembled WGS sequence"/>
</dbReference>
<name>A0ABV0TEM0_9TELE</name>
<gene>
    <name evidence="1" type="ORF">ILYODFUR_038503</name>
</gene>
<keyword evidence="2" id="KW-1185">Reference proteome</keyword>
<organism evidence="1 2">
    <name type="scientific">Ilyodon furcidens</name>
    <name type="common">goldbreast splitfin</name>
    <dbReference type="NCBI Taxonomy" id="33524"/>
    <lineage>
        <taxon>Eukaryota</taxon>
        <taxon>Metazoa</taxon>
        <taxon>Chordata</taxon>
        <taxon>Craniata</taxon>
        <taxon>Vertebrata</taxon>
        <taxon>Euteleostomi</taxon>
        <taxon>Actinopterygii</taxon>
        <taxon>Neopterygii</taxon>
        <taxon>Teleostei</taxon>
        <taxon>Neoteleostei</taxon>
        <taxon>Acanthomorphata</taxon>
        <taxon>Ovalentaria</taxon>
        <taxon>Atherinomorphae</taxon>
        <taxon>Cyprinodontiformes</taxon>
        <taxon>Goodeidae</taxon>
        <taxon>Ilyodon</taxon>
    </lineage>
</organism>
<reference evidence="1 2" key="1">
    <citation type="submission" date="2021-06" db="EMBL/GenBank/DDBJ databases">
        <authorList>
            <person name="Palmer J.M."/>
        </authorList>
    </citation>
    <scope>NUCLEOTIDE SEQUENCE [LARGE SCALE GENOMIC DNA]</scope>
    <source>
        <strain evidence="2">if_2019</strain>
        <tissue evidence="1">Muscle</tissue>
    </source>
</reference>
<dbReference type="EMBL" id="JAHRIQ010032800">
    <property type="protein sequence ID" value="MEQ2231334.1"/>
    <property type="molecule type" value="Genomic_DNA"/>
</dbReference>
<protein>
    <submittedName>
        <fullName evidence="1">Uncharacterized protein</fullName>
    </submittedName>
</protein>
<feature type="non-terminal residue" evidence="1">
    <location>
        <position position="1"/>
    </location>
</feature>
<evidence type="ECO:0000313" key="1">
    <source>
        <dbReference type="EMBL" id="MEQ2231334.1"/>
    </source>
</evidence>
<sequence>EDPELLLIRSASKPAIVIHSNKLFETLSVVLVAVSPLRVSEIAVMTDQRQFGPLI</sequence>
<proteinExistence type="predicted"/>
<comment type="caution">
    <text evidence="1">The sequence shown here is derived from an EMBL/GenBank/DDBJ whole genome shotgun (WGS) entry which is preliminary data.</text>
</comment>
<accession>A0ABV0TEM0</accession>
<evidence type="ECO:0000313" key="2">
    <source>
        <dbReference type="Proteomes" id="UP001482620"/>
    </source>
</evidence>